<protein>
    <submittedName>
        <fullName evidence="1">Uncharacterized protein</fullName>
    </submittedName>
</protein>
<comment type="caution">
    <text evidence="1">The sequence shown here is derived from an EMBL/GenBank/DDBJ whole genome shotgun (WGS) entry which is preliminary data.</text>
</comment>
<reference evidence="1" key="1">
    <citation type="journal article" date="2015" name="Nature">
        <title>Complex archaea that bridge the gap between prokaryotes and eukaryotes.</title>
        <authorList>
            <person name="Spang A."/>
            <person name="Saw J.H."/>
            <person name="Jorgensen S.L."/>
            <person name="Zaremba-Niedzwiedzka K."/>
            <person name="Martijn J."/>
            <person name="Lind A.E."/>
            <person name="van Eijk R."/>
            <person name="Schleper C."/>
            <person name="Guy L."/>
            <person name="Ettema T.J."/>
        </authorList>
    </citation>
    <scope>NUCLEOTIDE SEQUENCE</scope>
</reference>
<name>A0A0F9L3A9_9ZZZZ</name>
<sequence length="182" mass="20689">MSVIQYLKYMGENKHGTIVIKSIKSSDKELRMFTYSRGMRKRIGEGDEVHPDQAKFLKRNHSDLFRIEEVEVSDVELFKASMAKAVSKFQKETGKPTGSIVRSINEATVSLLGVDTVSDDPRQMLEVVLNRLLDGYSEDLDNNVLSETFRNAIGGFTPTIIKEMKTSDMKPESVKLKRRIKK</sequence>
<gene>
    <name evidence="1" type="ORF">LCGC14_1250230</name>
</gene>
<organism evidence="1">
    <name type="scientific">marine sediment metagenome</name>
    <dbReference type="NCBI Taxonomy" id="412755"/>
    <lineage>
        <taxon>unclassified sequences</taxon>
        <taxon>metagenomes</taxon>
        <taxon>ecological metagenomes</taxon>
    </lineage>
</organism>
<dbReference type="EMBL" id="LAZR01006842">
    <property type="protein sequence ID" value="KKM89284.1"/>
    <property type="molecule type" value="Genomic_DNA"/>
</dbReference>
<evidence type="ECO:0000313" key="1">
    <source>
        <dbReference type="EMBL" id="KKM89284.1"/>
    </source>
</evidence>
<accession>A0A0F9L3A9</accession>
<dbReference type="AlphaFoldDB" id="A0A0F9L3A9"/>
<proteinExistence type="predicted"/>